<comment type="caution">
    <text evidence="12">The sequence shown here is derived from an EMBL/GenBank/DDBJ whole genome shotgun (WGS) entry which is preliminary data.</text>
</comment>
<gene>
    <name evidence="12" type="ORF">BC781_101859</name>
</gene>
<dbReference type="Proteomes" id="UP000245535">
    <property type="component" value="Unassembled WGS sequence"/>
</dbReference>
<dbReference type="RefSeq" id="WP_245935575.1">
    <property type="nucleotide sequence ID" value="NZ_QGDO01000001.1"/>
</dbReference>
<keyword evidence="6 10" id="KW-0812">Transmembrane</keyword>
<dbReference type="Pfam" id="PF03544">
    <property type="entry name" value="TonB_C"/>
    <property type="match status" value="1"/>
</dbReference>
<keyword evidence="8 10" id="KW-1133">Transmembrane helix</keyword>
<dbReference type="GO" id="GO:0031992">
    <property type="term" value="F:energy transducer activity"/>
    <property type="evidence" value="ECO:0007669"/>
    <property type="project" value="InterPro"/>
</dbReference>
<dbReference type="NCBIfam" id="TIGR01352">
    <property type="entry name" value="tonB_Cterm"/>
    <property type="match status" value="1"/>
</dbReference>
<comment type="similarity">
    <text evidence="2">Belongs to the TonB family.</text>
</comment>
<feature type="transmembrane region" description="Helical" evidence="10">
    <location>
        <begin position="12"/>
        <end position="31"/>
    </location>
</feature>
<evidence type="ECO:0000256" key="6">
    <source>
        <dbReference type="ARBA" id="ARBA00022692"/>
    </source>
</evidence>
<evidence type="ECO:0000256" key="1">
    <source>
        <dbReference type="ARBA" id="ARBA00004383"/>
    </source>
</evidence>
<protein>
    <submittedName>
        <fullName evidence="12">TonB family protein</fullName>
    </submittedName>
</protein>
<dbReference type="PANTHER" id="PTHR33446:SF2">
    <property type="entry name" value="PROTEIN TONB"/>
    <property type="match status" value="1"/>
</dbReference>
<keyword evidence="5" id="KW-0997">Cell inner membrane</keyword>
<dbReference type="GO" id="GO:0015031">
    <property type="term" value="P:protein transport"/>
    <property type="evidence" value="ECO:0007669"/>
    <property type="project" value="UniProtKB-KW"/>
</dbReference>
<evidence type="ECO:0000259" key="11">
    <source>
        <dbReference type="PROSITE" id="PS52015"/>
    </source>
</evidence>
<dbReference type="GO" id="GO:0098797">
    <property type="term" value="C:plasma membrane protein complex"/>
    <property type="evidence" value="ECO:0007669"/>
    <property type="project" value="TreeGrafter"/>
</dbReference>
<dbReference type="PANTHER" id="PTHR33446">
    <property type="entry name" value="PROTEIN TONB-RELATED"/>
    <property type="match status" value="1"/>
</dbReference>
<proteinExistence type="inferred from homology"/>
<name>A0A315ZI43_SEDFL</name>
<evidence type="ECO:0000256" key="2">
    <source>
        <dbReference type="ARBA" id="ARBA00006555"/>
    </source>
</evidence>
<keyword evidence="7" id="KW-0653">Protein transport</keyword>
<keyword evidence="13" id="KW-1185">Reference proteome</keyword>
<comment type="subcellular location">
    <subcellularLocation>
        <location evidence="1">Cell inner membrane</location>
        <topology evidence="1">Single-pass membrane protein</topology>
        <orientation evidence="1">Periplasmic side</orientation>
    </subcellularLocation>
</comment>
<sequence>MLVAVYETLGNVMFPIINIILLALYLAIRLTDGTLDSSSIKKLAGIGVAIIVLGAFAYLGFTGTNILLFNLVVLFIDGIWFIVSLTQYMMSIGSQEELEQNSNENSSSILDKKYASAGFGGINGFMVSSVGWALSIGVILAFMEFPQFEEQALMDLGNLEAEAEEQIEVPQTFVKPPPPPKVTIPQIVEVPDEAEIEEEIEIELPEFDEEFEMEEVVEDFETEEEAVDEIFEIVEDPASYQGGTTAFLKWVGKNMKYPSQARRMGVEGKVYVQFVVDKDGSLIDVKTVRGIGAGCDEEAERVIRKSMKWKPGKQRGRAVKQKMVLPINFKLS</sequence>
<dbReference type="InterPro" id="IPR003538">
    <property type="entry name" value="TonB"/>
</dbReference>
<dbReference type="InterPro" id="IPR006260">
    <property type="entry name" value="TonB/TolA_C"/>
</dbReference>
<dbReference type="PRINTS" id="PR01374">
    <property type="entry name" value="TONBPROTEIN"/>
</dbReference>
<evidence type="ECO:0000256" key="10">
    <source>
        <dbReference type="SAM" id="Phobius"/>
    </source>
</evidence>
<evidence type="ECO:0000256" key="9">
    <source>
        <dbReference type="ARBA" id="ARBA00023136"/>
    </source>
</evidence>
<evidence type="ECO:0000256" key="5">
    <source>
        <dbReference type="ARBA" id="ARBA00022519"/>
    </source>
</evidence>
<organism evidence="12 13">
    <name type="scientific">Sediminitomix flava</name>
    <dbReference type="NCBI Taxonomy" id="379075"/>
    <lineage>
        <taxon>Bacteria</taxon>
        <taxon>Pseudomonadati</taxon>
        <taxon>Bacteroidota</taxon>
        <taxon>Cytophagia</taxon>
        <taxon>Cytophagales</taxon>
        <taxon>Flammeovirgaceae</taxon>
        <taxon>Sediminitomix</taxon>
    </lineage>
</organism>
<dbReference type="GO" id="GO:0030288">
    <property type="term" value="C:outer membrane-bounded periplasmic space"/>
    <property type="evidence" value="ECO:0007669"/>
    <property type="project" value="InterPro"/>
</dbReference>
<evidence type="ECO:0000256" key="3">
    <source>
        <dbReference type="ARBA" id="ARBA00022448"/>
    </source>
</evidence>
<evidence type="ECO:0000256" key="7">
    <source>
        <dbReference type="ARBA" id="ARBA00022927"/>
    </source>
</evidence>
<evidence type="ECO:0000256" key="8">
    <source>
        <dbReference type="ARBA" id="ARBA00022989"/>
    </source>
</evidence>
<reference evidence="12 13" key="1">
    <citation type="submission" date="2018-03" db="EMBL/GenBank/DDBJ databases">
        <title>Genomic Encyclopedia of Archaeal and Bacterial Type Strains, Phase II (KMG-II): from individual species to whole genera.</title>
        <authorList>
            <person name="Goeker M."/>
        </authorList>
    </citation>
    <scope>NUCLEOTIDE SEQUENCE [LARGE SCALE GENOMIC DNA]</scope>
    <source>
        <strain evidence="12 13">DSM 28229</strain>
    </source>
</reference>
<keyword evidence="4" id="KW-1003">Cell membrane</keyword>
<dbReference type="EMBL" id="QGDO01000001">
    <property type="protein sequence ID" value="PWJ44488.1"/>
    <property type="molecule type" value="Genomic_DNA"/>
</dbReference>
<keyword evidence="3" id="KW-0813">Transport</keyword>
<dbReference type="Gene3D" id="3.30.1150.10">
    <property type="match status" value="1"/>
</dbReference>
<evidence type="ECO:0000313" key="12">
    <source>
        <dbReference type="EMBL" id="PWJ44488.1"/>
    </source>
</evidence>
<feature type="transmembrane region" description="Helical" evidence="10">
    <location>
        <begin position="122"/>
        <end position="143"/>
    </location>
</feature>
<keyword evidence="9 10" id="KW-0472">Membrane</keyword>
<feature type="domain" description="TonB C-terminal" evidence="11">
    <location>
        <begin position="242"/>
        <end position="332"/>
    </location>
</feature>
<dbReference type="GO" id="GO:0055085">
    <property type="term" value="P:transmembrane transport"/>
    <property type="evidence" value="ECO:0007669"/>
    <property type="project" value="InterPro"/>
</dbReference>
<feature type="transmembrane region" description="Helical" evidence="10">
    <location>
        <begin position="67"/>
        <end position="85"/>
    </location>
</feature>
<dbReference type="SUPFAM" id="SSF74653">
    <property type="entry name" value="TolA/TonB C-terminal domain"/>
    <property type="match status" value="1"/>
</dbReference>
<feature type="transmembrane region" description="Helical" evidence="10">
    <location>
        <begin position="43"/>
        <end position="61"/>
    </location>
</feature>
<evidence type="ECO:0000256" key="4">
    <source>
        <dbReference type="ARBA" id="ARBA00022475"/>
    </source>
</evidence>
<accession>A0A315ZI43</accession>
<dbReference type="InterPro" id="IPR051045">
    <property type="entry name" value="TonB-dependent_transducer"/>
</dbReference>
<dbReference type="PROSITE" id="PS52015">
    <property type="entry name" value="TONB_CTD"/>
    <property type="match status" value="1"/>
</dbReference>
<dbReference type="AlphaFoldDB" id="A0A315ZI43"/>
<dbReference type="GO" id="GO:0015891">
    <property type="term" value="P:siderophore transport"/>
    <property type="evidence" value="ECO:0007669"/>
    <property type="project" value="InterPro"/>
</dbReference>
<evidence type="ECO:0000313" key="13">
    <source>
        <dbReference type="Proteomes" id="UP000245535"/>
    </source>
</evidence>
<dbReference type="InterPro" id="IPR037682">
    <property type="entry name" value="TonB_C"/>
</dbReference>